<organism evidence="1 2">
    <name type="scientific">Phototrophicus methaneseepsis</name>
    <dbReference type="NCBI Taxonomy" id="2710758"/>
    <lineage>
        <taxon>Bacteria</taxon>
        <taxon>Bacillati</taxon>
        <taxon>Chloroflexota</taxon>
        <taxon>Candidatus Thermofontia</taxon>
        <taxon>Phototrophicales</taxon>
        <taxon>Phototrophicaceae</taxon>
        <taxon>Phototrophicus</taxon>
    </lineage>
</organism>
<dbReference type="SUPFAM" id="SSF74650">
    <property type="entry name" value="Galactose mutarotase-like"/>
    <property type="match status" value="1"/>
</dbReference>
<keyword evidence="2" id="KW-1185">Reference proteome</keyword>
<evidence type="ECO:0000313" key="1">
    <source>
        <dbReference type="EMBL" id="QPC83361.1"/>
    </source>
</evidence>
<dbReference type="GO" id="GO:0005975">
    <property type="term" value="P:carbohydrate metabolic process"/>
    <property type="evidence" value="ECO:0007669"/>
    <property type="project" value="InterPro"/>
</dbReference>
<dbReference type="KEGG" id="pmet:G4Y79_02985"/>
<evidence type="ECO:0000313" key="2">
    <source>
        <dbReference type="Proteomes" id="UP000594468"/>
    </source>
</evidence>
<accession>A0A7S8EAG8</accession>
<dbReference type="Proteomes" id="UP000594468">
    <property type="component" value="Chromosome"/>
</dbReference>
<proteinExistence type="predicted"/>
<protein>
    <submittedName>
        <fullName evidence="1">Uncharacterized protein</fullName>
    </submittedName>
</protein>
<dbReference type="InterPro" id="IPR011013">
    <property type="entry name" value="Gal_mutarotase_sf_dom"/>
</dbReference>
<dbReference type="RefSeq" id="WP_195171428.1">
    <property type="nucleotide sequence ID" value="NZ_CP062983.1"/>
</dbReference>
<dbReference type="EMBL" id="CP062983">
    <property type="protein sequence ID" value="QPC83361.1"/>
    <property type="molecule type" value="Genomic_DNA"/>
</dbReference>
<dbReference type="InterPro" id="IPR014718">
    <property type="entry name" value="GH-type_carb-bd"/>
</dbReference>
<dbReference type="Gene3D" id="2.70.98.10">
    <property type="match status" value="1"/>
</dbReference>
<dbReference type="GO" id="GO:0030246">
    <property type="term" value="F:carbohydrate binding"/>
    <property type="evidence" value="ECO:0007669"/>
    <property type="project" value="InterPro"/>
</dbReference>
<dbReference type="GO" id="GO:0003824">
    <property type="term" value="F:catalytic activity"/>
    <property type="evidence" value="ECO:0007669"/>
    <property type="project" value="InterPro"/>
</dbReference>
<dbReference type="AlphaFoldDB" id="A0A7S8EAG8"/>
<name>A0A7S8EAG8_9CHLR</name>
<reference evidence="1 2" key="1">
    <citation type="submission" date="2020-02" db="EMBL/GenBank/DDBJ databases">
        <authorList>
            <person name="Zheng R.K."/>
            <person name="Sun C.M."/>
        </authorList>
    </citation>
    <scope>NUCLEOTIDE SEQUENCE [LARGE SCALE GENOMIC DNA]</scope>
    <source>
        <strain evidence="2">rifampicinis</strain>
    </source>
</reference>
<gene>
    <name evidence="1" type="ORF">G4Y79_02985</name>
</gene>
<sequence length="331" mass="36923">MPHDEPMMPSSIGRVYATEWYGQSALALETAALRLITVPEFGAKIVSVFDRQAEREWLQPPKDGYLQSVAYGASFVDQDMSGWDEMFPTIDRCQYPVAGAYQGAELPDHGEVWALPWGHDANQTDVIQTHVQGRALPYTLTRTIRALHDATIRLSYEVVNTSAEALVAVWTAHPQFIADAETRIILPDNVAEVVNVQSTHELPKVGARIDWPEARTQSGELLMIDRVRAASEHKHRKVYLPPEQPAHWAALRQSVDGPWLRLSWDAESVPYLGIWVDEGSYNPAPTAALEPSTGYYDTLALAWQNERVMHLLPGITLSWSLDLTLGHGPLA</sequence>